<feature type="transmembrane region" description="Helical" evidence="1">
    <location>
        <begin position="238"/>
        <end position="259"/>
    </location>
</feature>
<dbReference type="GO" id="GO:0005886">
    <property type="term" value="C:plasma membrane"/>
    <property type="evidence" value="ECO:0007669"/>
    <property type="project" value="TreeGrafter"/>
</dbReference>
<keyword evidence="1" id="KW-1133">Transmembrane helix</keyword>
<dbReference type="PANTHER" id="PTHR34980">
    <property type="entry name" value="INNER MEMBRANE PROTEIN-RELATED-RELATED"/>
    <property type="match status" value="1"/>
</dbReference>
<keyword evidence="1" id="KW-0472">Membrane</keyword>
<feature type="transmembrane region" description="Helical" evidence="1">
    <location>
        <begin position="111"/>
        <end position="128"/>
    </location>
</feature>
<dbReference type="PATRIC" id="fig|1122147.4.peg.3067"/>
<keyword evidence="1" id="KW-0812">Transmembrane</keyword>
<protein>
    <submittedName>
        <fullName evidence="2">Membrane protein</fullName>
    </submittedName>
</protein>
<evidence type="ECO:0000313" key="2">
    <source>
        <dbReference type="EMBL" id="KRM26608.1"/>
    </source>
</evidence>
<proteinExistence type="predicted"/>
<dbReference type="InterPro" id="IPR008523">
    <property type="entry name" value="DUF805"/>
</dbReference>
<name>A0A0R1X9G3_9LACO</name>
<dbReference type="eggNOG" id="COG3152">
    <property type="taxonomic scope" value="Bacteria"/>
</dbReference>
<dbReference type="Proteomes" id="UP000050949">
    <property type="component" value="Unassembled WGS sequence"/>
</dbReference>
<reference evidence="2 3" key="1">
    <citation type="journal article" date="2015" name="Genome Announc.">
        <title>Expanding the biotechnology potential of lactobacilli through comparative genomics of 213 strains and associated genera.</title>
        <authorList>
            <person name="Sun Z."/>
            <person name="Harris H.M."/>
            <person name="McCann A."/>
            <person name="Guo C."/>
            <person name="Argimon S."/>
            <person name="Zhang W."/>
            <person name="Yang X."/>
            <person name="Jeffery I.B."/>
            <person name="Cooney J.C."/>
            <person name="Kagawa T.F."/>
            <person name="Liu W."/>
            <person name="Song Y."/>
            <person name="Salvetti E."/>
            <person name="Wrobel A."/>
            <person name="Rasinkangas P."/>
            <person name="Parkhill J."/>
            <person name="Rea M.C."/>
            <person name="O'Sullivan O."/>
            <person name="Ritari J."/>
            <person name="Douillard F.P."/>
            <person name="Paul Ross R."/>
            <person name="Yang R."/>
            <person name="Briner A.E."/>
            <person name="Felis G.E."/>
            <person name="de Vos W.M."/>
            <person name="Barrangou R."/>
            <person name="Klaenhammer T.R."/>
            <person name="Caufield P.W."/>
            <person name="Cui Y."/>
            <person name="Zhang H."/>
            <person name="O'Toole P.W."/>
        </authorList>
    </citation>
    <scope>NUCLEOTIDE SEQUENCE [LARGE SCALE GENOMIC DNA]</scope>
    <source>
        <strain evidence="2 3">DSM 16991</strain>
    </source>
</reference>
<feature type="transmembrane region" description="Helical" evidence="1">
    <location>
        <begin position="271"/>
        <end position="290"/>
    </location>
</feature>
<sequence>MFGMNTKKGFVAAFKDFWFRAGDFRGSSTRGQYWWIFLINFLLGLVFVVALIGGALSSFMAIGPNSNVNPFHLFGNVAGVTFILLLFWFLYQGLPSLSLVIRRYRDAGVTPWVLLLTELAPGIILAIAGRNTTGQVIAGLLRLADLVITLLPTRHPVPAWTTRPNEDSRTVSMVEAIPDFFRRGGVFSGRSSRSQYWWITLWGVIIGIAITVISVPFTVISVVSSLNSASGVPDLTGFFMYLGVLLGLTSLIYLPNLTLTVRRFRDAGVNPWWYGVLFIMQLGASAFIAGSKQFNWGFIIVGILSIVLLVITVLPTKQSA</sequence>
<organism evidence="2 3">
    <name type="scientific">Schleiferilactobacillus harbinensis DSM 16991</name>
    <dbReference type="NCBI Taxonomy" id="1122147"/>
    <lineage>
        <taxon>Bacteria</taxon>
        <taxon>Bacillati</taxon>
        <taxon>Bacillota</taxon>
        <taxon>Bacilli</taxon>
        <taxon>Lactobacillales</taxon>
        <taxon>Lactobacillaceae</taxon>
        <taxon>Schleiferilactobacillus</taxon>
    </lineage>
</organism>
<dbReference type="PANTHER" id="PTHR34980:SF2">
    <property type="entry name" value="INNER MEMBRANE PROTEIN YHAH-RELATED"/>
    <property type="match status" value="1"/>
</dbReference>
<comment type="caution">
    <text evidence="2">The sequence shown here is derived from an EMBL/GenBank/DDBJ whole genome shotgun (WGS) entry which is preliminary data.</text>
</comment>
<evidence type="ECO:0000313" key="3">
    <source>
        <dbReference type="Proteomes" id="UP000050949"/>
    </source>
</evidence>
<accession>A0A0R1X9G3</accession>
<feature type="transmembrane region" description="Helical" evidence="1">
    <location>
        <begin position="296"/>
        <end position="314"/>
    </location>
</feature>
<evidence type="ECO:0000256" key="1">
    <source>
        <dbReference type="SAM" id="Phobius"/>
    </source>
</evidence>
<feature type="transmembrane region" description="Helical" evidence="1">
    <location>
        <begin position="71"/>
        <end position="91"/>
    </location>
</feature>
<dbReference type="Pfam" id="PF05656">
    <property type="entry name" value="DUF805"/>
    <property type="match status" value="2"/>
</dbReference>
<feature type="transmembrane region" description="Helical" evidence="1">
    <location>
        <begin position="196"/>
        <end position="218"/>
    </location>
</feature>
<dbReference type="AlphaFoldDB" id="A0A0R1X9G3"/>
<gene>
    <name evidence="2" type="ORF">FC91_GL002978</name>
</gene>
<feature type="transmembrane region" description="Helical" evidence="1">
    <location>
        <begin position="33"/>
        <end position="59"/>
    </location>
</feature>
<dbReference type="EMBL" id="AZFW01000070">
    <property type="protein sequence ID" value="KRM26608.1"/>
    <property type="molecule type" value="Genomic_DNA"/>
</dbReference>